<dbReference type="Gene3D" id="3.40.710.10">
    <property type="entry name" value="DD-peptidase/beta-lactamase superfamily"/>
    <property type="match status" value="1"/>
</dbReference>
<dbReference type="Pfam" id="PF00144">
    <property type="entry name" value="Beta-lactamase"/>
    <property type="match status" value="1"/>
</dbReference>
<dbReference type="PANTHER" id="PTHR46825:SF9">
    <property type="entry name" value="BETA-LACTAMASE-RELATED DOMAIN-CONTAINING PROTEIN"/>
    <property type="match status" value="1"/>
</dbReference>
<sequence length="434" mass="49293">MHKKNLLLFICICLLNLTFFSCNKSTNKNINTLNTTFPGFHNINFNTIFTQSENHASNDNLIKIRLNNYFSQIWEGKKLSGGVLIARGNTILLEKYTGYADANLKNPITSTTPMHIASVSKVITSLAILKLVEAKKLTLDQKVNTILPSFPYSEISVKDLLSHRSGLPNYAYLVDDPKIWDKKKELTNNDILQIFTTYKPELLSQPNTHFSYSNTNFALLALIVENITKKKFPEALSLMIFKPLGMNHSYVFQKKDFATATPSYYANGKAYKFDHLDLIYGDKNVYTTPEDLFRLSQAMYAPNFLNKDLLNLMFTPYSKEKDGVKNYGLGMRMKILKNGKKITYHNGWWHGSNAVFVHLIDEKVTIIAIGNKFSSSVYSAFKLTSLFGDYPLPMVETDTYKSDSINILLNKILDTKDNSSLGNTNEDTISIIHK</sequence>
<dbReference type="Proteomes" id="UP000238042">
    <property type="component" value="Unassembled WGS sequence"/>
</dbReference>
<dbReference type="InterPro" id="IPR001466">
    <property type="entry name" value="Beta-lactam-related"/>
</dbReference>
<proteinExistence type="predicted"/>
<evidence type="ECO:0000313" key="4">
    <source>
        <dbReference type="Proteomes" id="UP000238042"/>
    </source>
</evidence>
<organism evidence="3 4">
    <name type="scientific">Apibacter adventoris</name>
    <dbReference type="NCBI Taxonomy" id="1679466"/>
    <lineage>
        <taxon>Bacteria</taxon>
        <taxon>Pseudomonadati</taxon>
        <taxon>Bacteroidota</taxon>
        <taxon>Flavobacteriia</taxon>
        <taxon>Flavobacteriales</taxon>
        <taxon>Weeksellaceae</taxon>
        <taxon>Apibacter</taxon>
    </lineage>
</organism>
<feature type="domain" description="Beta-lactamase-related" evidence="2">
    <location>
        <begin position="67"/>
        <end position="375"/>
    </location>
</feature>
<name>A0A2S8AE99_9FLAO</name>
<dbReference type="SUPFAM" id="SSF56601">
    <property type="entry name" value="beta-lactamase/transpeptidase-like"/>
    <property type="match status" value="1"/>
</dbReference>
<comment type="caution">
    <text evidence="3">The sequence shown here is derived from an EMBL/GenBank/DDBJ whole genome shotgun (WGS) entry which is preliminary data.</text>
</comment>
<dbReference type="AlphaFoldDB" id="A0A2S8AE99"/>
<dbReference type="EMBL" id="PSZM01000034">
    <property type="protein sequence ID" value="PQL93435.1"/>
    <property type="molecule type" value="Genomic_DNA"/>
</dbReference>
<protein>
    <submittedName>
        <fullName evidence="3">Serine hydrolase</fullName>
    </submittedName>
</protein>
<feature type="signal peptide" evidence="1">
    <location>
        <begin position="1"/>
        <end position="21"/>
    </location>
</feature>
<gene>
    <name evidence="3" type="ORF">C4S77_04620</name>
</gene>
<dbReference type="InterPro" id="IPR050491">
    <property type="entry name" value="AmpC-like"/>
</dbReference>
<keyword evidence="3" id="KW-0378">Hydrolase</keyword>
<dbReference type="PROSITE" id="PS51257">
    <property type="entry name" value="PROKAR_LIPOPROTEIN"/>
    <property type="match status" value="1"/>
</dbReference>
<dbReference type="InterPro" id="IPR012338">
    <property type="entry name" value="Beta-lactam/transpept-like"/>
</dbReference>
<dbReference type="GO" id="GO:0016787">
    <property type="term" value="F:hydrolase activity"/>
    <property type="evidence" value="ECO:0007669"/>
    <property type="project" value="UniProtKB-KW"/>
</dbReference>
<evidence type="ECO:0000259" key="2">
    <source>
        <dbReference type="Pfam" id="PF00144"/>
    </source>
</evidence>
<keyword evidence="1" id="KW-0732">Signal</keyword>
<reference evidence="3 4" key="1">
    <citation type="submission" date="2018-02" db="EMBL/GenBank/DDBJ databases">
        <title>Genome sequences of Apibacter spp., gut symbionts of Asian honey bees.</title>
        <authorList>
            <person name="Kwong W.K."/>
            <person name="Steele M.I."/>
            <person name="Moran N.A."/>
        </authorList>
    </citation>
    <scope>NUCLEOTIDE SEQUENCE [LARGE SCALE GENOMIC DNA]</scope>
    <source>
        <strain evidence="4">wkB301</strain>
    </source>
</reference>
<feature type="chain" id="PRO_5015758403" evidence="1">
    <location>
        <begin position="22"/>
        <end position="434"/>
    </location>
</feature>
<evidence type="ECO:0000256" key="1">
    <source>
        <dbReference type="SAM" id="SignalP"/>
    </source>
</evidence>
<evidence type="ECO:0000313" key="3">
    <source>
        <dbReference type="EMBL" id="PQL93435.1"/>
    </source>
</evidence>
<keyword evidence="4" id="KW-1185">Reference proteome</keyword>
<dbReference type="PANTHER" id="PTHR46825">
    <property type="entry name" value="D-ALANYL-D-ALANINE-CARBOXYPEPTIDASE/ENDOPEPTIDASE AMPH"/>
    <property type="match status" value="1"/>
</dbReference>
<dbReference type="RefSeq" id="WP_105246415.1">
    <property type="nucleotide sequence ID" value="NZ_PSZM01000034.1"/>
</dbReference>
<dbReference type="OrthoDB" id="1522765at2"/>
<accession>A0A2S8AE99</accession>